<gene>
    <name evidence="3" type="ORF">ZIOFF_023320</name>
</gene>
<evidence type="ECO:0000313" key="4">
    <source>
        <dbReference type="Proteomes" id="UP000734854"/>
    </source>
</evidence>
<protein>
    <recommendedName>
        <fullName evidence="2">Retrovirus-related Pol polyprotein from transposon TNT 1-94-like beta-barrel domain-containing protein</fullName>
    </recommendedName>
</protein>
<sequence>MGNRMKARIEGIGTYRLILDTGCSLDLENCLYVPICARNLISVGKLDDPVRHFFPGADLPVWKIGVVVLIHKVCPSSRRFGNSSRPSLYLESSPPPLDLERNTGEIGRWPSSSSPCSSDLLPPATRDAGDLAHLMRESLRERSFSSAPATLERRWIQGLLIRPIVQVVCLSDLCKQQATSGSRLFPYPVFACLLVVDYISCSDIGSRSIVTIVLRQAWVHNMDLETENRLASLLLEEARRLCAEAEKGVHVYLHMPSVRCQLNSRFLTAAVLGVHTTRLEFTTYPFQFKAQGEHGKSLVSAKQIRSRRFFK</sequence>
<evidence type="ECO:0000259" key="2">
    <source>
        <dbReference type="Pfam" id="PF22936"/>
    </source>
</evidence>
<name>A0A8J5L9U9_ZINOF</name>
<evidence type="ECO:0000313" key="3">
    <source>
        <dbReference type="EMBL" id="KAG6519811.1"/>
    </source>
</evidence>
<dbReference type="PANTHER" id="PTHR34684">
    <property type="entry name" value="OS08G0192200 PROTEIN"/>
    <property type="match status" value="1"/>
</dbReference>
<evidence type="ECO:0000256" key="1">
    <source>
        <dbReference type="SAM" id="MobiDB-lite"/>
    </source>
</evidence>
<feature type="region of interest" description="Disordered" evidence="1">
    <location>
        <begin position="101"/>
        <end position="122"/>
    </location>
</feature>
<feature type="domain" description="Retrovirus-related Pol polyprotein from transposon TNT 1-94-like beta-barrel" evidence="2">
    <location>
        <begin position="1"/>
        <end position="48"/>
    </location>
</feature>
<dbReference type="Proteomes" id="UP000734854">
    <property type="component" value="Unassembled WGS sequence"/>
</dbReference>
<dbReference type="PANTHER" id="PTHR34684:SF1">
    <property type="entry name" value="OS08G0192200 PROTEIN"/>
    <property type="match status" value="1"/>
</dbReference>
<dbReference type="AlphaFoldDB" id="A0A8J5L9U9"/>
<dbReference type="InterPro" id="IPR054722">
    <property type="entry name" value="PolX-like_BBD"/>
</dbReference>
<dbReference type="Pfam" id="PF22936">
    <property type="entry name" value="Pol_BBD"/>
    <property type="match status" value="1"/>
</dbReference>
<reference evidence="3 4" key="1">
    <citation type="submission" date="2020-08" db="EMBL/GenBank/DDBJ databases">
        <title>Plant Genome Project.</title>
        <authorList>
            <person name="Zhang R.-G."/>
        </authorList>
    </citation>
    <scope>NUCLEOTIDE SEQUENCE [LARGE SCALE GENOMIC DNA]</scope>
    <source>
        <tissue evidence="3">Rhizome</tissue>
    </source>
</reference>
<accession>A0A8J5L9U9</accession>
<keyword evidence="4" id="KW-1185">Reference proteome</keyword>
<comment type="caution">
    <text evidence="3">The sequence shown here is derived from an EMBL/GenBank/DDBJ whole genome shotgun (WGS) entry which is preliminary data.</text>
</comment>
<dbReference type="EMBL" id="JACMSC010000006">
    <property type="protein sequence ID" value="KAG6519811.1"/>
    <property type="molecule type" value="Genomic_DNA"/>
</dbReference>
<organism evidence="3 4">
    <name type="scientific">Zingiber officinale</name>
    <name type="common">Ginger</name>
    <name type="synonym">Amomum zingiber</name>
    <dbReference type="NCBI Taxonomy" id="94328"/>
    <lineage>
        <taxon>Eukaryota</taxon>
        <taxon>Viridiplantae</taxon>
        <taxon>Streptophyta</taxon>
        <taxon>Embryophyta</taxon>
        <taxon>Tracheophyta</taxon>
        <taxon>Spermatophyta</taxon>
        <taxon>Magnoliopsida</taxon>
        <taxon>Liliopsida</taxon>
        <taxon>Zingiberales</taxon>
        <taxon>Zingiberaceae</taxon>
        <taxon>Zingiber</taxon>
    </lineage>
</organism>
<proteinExistence type="predicted"/>
<feature type="compositionally biased region" description="Low complexity" evidence="1">
    <location>
        <begin position="110"/>
        <end position="122"/>
    </location>
</feature>